<gene>
    <name evidence="1" type="ORF">ACFFGN_03085</name>
</gene>
<protein>
    <submittedName>
        <fullName evidence="1">Uncharacterized protein</fullName>
    </submittedName>
</protein>
<dbReference type="Proteomes" id="UP001589890">
    <property type="component" value="Unassembled WGS sequence"/>
</dbReference>
<name>A0ABV6QFQ0_9ACTN</name>
<evidence type="ECO:0000313" key="2">
    <source>
        <dbReference type="Proteomes" id="UP001589890"/>
    </source>
</evidence>
<evidence type="ECO:0000313" key="1">
    <source>
        <dbReference type="EMBL" id="MFC0623028.1"/>
    </source>
</evidence>
<keyword evidence="2" id="KW-1185">Reference proteome</keyword>
<sequence>MEPHGSGGEGSEHAQENGRCCHRAHRVARGSAGCRRTIDGRAGTIGDAFINGWLNACVHACRVALADNLANTGAETIADAFADAFADA</sequence>
<dbReference type="EMBL" id="JBHLTC010000002">
    <property type="protein sequence ID" value="MFC0623028.1"/>
    <property type="molecule type" value="Genomic_DNA"/>
</dbReference>
<reference evidence="1 2" key="1">
    <citation type="submission" date="2024-09" db="EMBL/GenBank/DDBJ databases">
        <authorList>
            <person name="Sun Q."/>
            <person name="Mori K."/>
        </authorList>
    </citation>
    <scope>NUCLEOTIDE SEQUENCE [LARGE SCALE GENOMIC DNA]</scope>
    <source>
        <strain evidence="1 2">CGMCC 1.15906</strain>
    </source>
</reference>
<dbReference type="RefSeq" id="WP_380043718.1">
    <property type="nucleotide sequence ID" value="NZ_JBHLTC010000002.1"/>
</dbReference>
<accession>A0ABV6QFQ0</accession>
<organism evidence="1 2">
    <name type="scientific">Kribbella deserti</name>
    <dbReference type="NCBI Taxonomy" id="1926257"/>
    <lineage>
        <taxon>Bacteria</taxon>
        <taxon>Bacillati</taxon>
        <taxon>Actinomycetota</taxon>
        <taxon>Actinomycetes</taxon>
        <taxon>Propionibacteriales</taxon>
        <taxon>Kribbellaceae</taxon>
        <taxon>Kribbella</taxon>
    </lineage>
</organism>
<comment type="caution">
    <text evidence="1">The sequence shown here is derived from an EMBL/GenBank/DDBJ whole genome shotgun (WGS) entry which is preliminary data.</text>
</comment>
<proteinExistence type="predicted"/>